<evidence type="ECO:0000313" key="10">
    <source>
        <dbReference type="EMBL" id="MBC3536389.1"/>
    </source>
</evidence>
<dbReference type="EMBL" id="JACOGK010000008">
    <property type="protein sequence ID" value="MBC3536389.1"/>
    <property type="molecule type" value="Genomic_DNA"/>
</dbReference>
<comment type="similarity">
    <text evidence="9">Belongs to the NhaA Na(+)/H(+) (TC 2.A.33) antiporter family.</text>
</comment>
<keyword evidence="2 9" id="KW-0050">Antiport</keyword>
<feature type="transmembrane region" description="Helical" evidence="9">
    <location>
        <begin position="63"/>
        <end position="81"/>
    </location>
</feature>
<feature type="transmembrane region" description="Helical" evidence="9">
    <location>
        <begin position="129"/>
        <end position="148"/>
    </location>
</feature>
<proteinExistence type="inferred from homology"/>
<keyword evidence="8 9" id="KW-0739">Sodium transport</keyword>
<dbReference type="Proteomes" id="UP000606870">
    <property type="component" value="Unassembled WGS sequence"/>
</dbReference>
<dbReference type="PANTHER" id="PTHR30341:SF0">
    <property type="entry name" value="NA(+)_H(+) ANTIPORTER NHAA"/>
    <property type="match status" value="1"/>
</dbReference>
<name>A0ABR6VGQ9_9FIRM</name>
<feature type="transmembrane region" description="Helical" evidence="9">
    <location>
        <begin position="208"/>
        <end position="225"/>
    </location>
</feature>
<evidence type="ECO:0000256" key="4">
    <source>
        <dbReference type="ARBA" id="ARBA00022692"/>
    </source>
</evidence>
<feature type="transmembrane region" description="Helical" evidence="9">
    <location>
        <begin position="102"/>
        <end position="123"/>
    </location>
</feature>
<comment type="caution">
    <text evidence="10">The sequence shown here is derived from an EMBL/GenBank/DDBJ whole genome shotgun (WGS) entry which is preliminary data.</text>
</comment>
<dbReference type="NCBIfam" id="NF007111">
    <property type="entry name" value="PRK09560.1"/>
    <property type="match status" value="1"/>
</dbReference>
<keyword evidence="3 9" id="KW-1003">Cell membrane</keyword>
<feature type="transmembrane region" description="Helical" evidence="9">
    <location>
        <begin position="184"/>
        <end position="201"/>
    </location>
</feature>
<organism evidence="10 11">
    <name type="scientific">Megasphaera hominis</name>
    <dbReference type="NCBI Taxonomy" id="159836"/>
    <lineage>
        <taxon>Bacteria</taxon>
        <taxon>Bacillati</taxon>
        <taxon>Bacillota</taxon>
        <taxon>Negativicutes</taxon>
        <taxon>Veillonellales</taxon>
        <taxon>Veillonellaceae</taxon>
        <taxon>Megasphaera</taxon>
    </lineage>
</organism>
<evidence type="ECO:0000256" key="9">
    <source>
        <dbReference type="HAMAP-Rule" id="MF_01844"/>
    </source>
</evidence>
<keyword evidence="9" id="KW-0813">Transport</keyword>
<evidence type="ECO:0000256" key="2">
    <source>
        <dbReference type="ARBA" id="ARBA00022449"/>
    </source>
</evidence>
<evidence type="ECO:0000256" key="3">
    <source>
        <dbReference type="ARBA" id="ARBA00022475"/>
    </source>
</evidence>
<dbReference type="PANTHER" id="PTHR30341">
    <property type="entry name" value="SODIUM ION/PROTON ANTIPORTER NHAA-RELATED"/>
    <property type="match status" value="1"/>
</dbReference>
<keyword evidence="7 9" id="KW-0472">Membrane</keyword>
<dbReference type="NCBIfam" id="TIGR00773">
    <property type="entry name" value="NhaA"/>
    <property type="match status" value="1"/>
</dbReference>
<evidence type="ECO:0000313" key="11">
    <source>
        <dbReference type="Proteomes" id="UP000606870"/>
    </source>
</evidence>
<reference evidence="10 11" key="1">
    <citation type="submission" date="2020-08" db="EMBL/GenBank/DDBJ databases">
        <authorList>
            <person name="Liu C."/>
            <person name="Sun Q."/>
        </authorList>
    </citation>
    <scope>NUCLEOTIDE SEQUENCE [LARGE SCALE GENOMIC DNA]</scope>
    <source>
        <strain evidence="10 11">NSJ-59</strain>
    </source>
</reference>
<keyword evidence="9" id="KW-0406">Ion transport</keyword>
<protein>
    <recommendedName>
        <fullName evidence="9">Na(+)/H(+) antiporter NhaA</fullName>
    </recommendedName>
    <alternativeName>
        <fullName evidence="9">Sodium/proton antiporter NhaA</fullName>
    </alternativeName>
</protein>
<evidence type="ECO:0000256" key="7">
    <source>
        <dbReference type="ARBA" id="ARBA00023136"/>
    </source>
</evidence>
<evidence type="ECO:0000256" key="8">
    <source>
        <dbReference type="ARBA" id="ARBA00023201"/>
    </source>
</evidence>
<keyword evidence="4 9" id="KW-0812">Transmembrane</keyword>
<evidence type="ECO:0000256" key="5">
    <source>
        <dbReference type="ARBA" id="ARBA00022989"/>
    </source>
</evidence>
<dbReference type="HAMAP" id="MF_01844">
    <property type="entry name" value="NhaA"/>
    <property type="match status" value="1"/>
</dbReference>
<keyword evidence="11" id="KW-1185">Reference proteome</keyword>
<dbReference type="InterPro" id="IPR023171">
    <property type="entry name" value="Na/H_antiporter_dom_sf"/>
</dbReference>
<feature type="transmembrane region" description="Helical" evidence="9">
    <location>
        <begin position="155"/>
        <end position="178"/>
    </location>
</feature>
<evidence type="ECO:0000256" key="6">
    <source>
        <dbReference type="ARBA" id="ARBA00023053"/>
    </source>
</evidence>
<keyword evidence="6 9" id="KW-0915">Sodium</keyword>
<dbReference type="RefSeq" id="WP_186502549.1">
    <property type="nucleotide sequence ID" value="NZ_JACOGK010000008.1"/>
</dbReference>
<dbReference type="Gene3D" id="1.20.1530.10">
    <property type="entry name" value="Na+/H+ antiporter like domain"/>
    <property type="match status" value="1"/>
</dbReference>
<comment type="function">
    <text evidence="9">Na(+)/H(+) antiporter that extrudes sodium in exchange for external protons.</text>
</comment>
<comment type="subcellular location">
    <subcellularLocation>
        <location evidence="1">Cell inner membrane</location>
        <topology evidence="1">Multi-pass membrane protein</topology>
    </subcellularLocation>
    <subcellularLocation>
        <location evidence="9">Cell membrane</location>
        <topology evidence="9">Multi-pass membrane protein</topology>
    </subcellularLocation>
</comment>
<gene>
    <name evidence="9 10" type="primary">nhaA</name>
    <name evidence="10" type="ORF">H8J70_03875</name>
</gene>
<feature type="transmembrane region" description="Helical" evidence="9">
    <location>
        <begin position="265"/>
        <end position="287"/>
    </location>
</feature>
<comment type="catalytic activity">
    <reaction evidence="9">
        <text>Na(+)(in) + 2 H(+)(out) = Na(+)(out) + 2 H(+)(in)</text>
        <dbReference type="Rhea" id="RHEA:29251"/>
        <dbReference type="ChEBI" id="CHEBI:15378"/>
        <dbReference type="ChEBI" id="CHEBI:29101"/>
    </reaction>
</comment>
<accession>A0ABR6VGQ9</accession>
<dbReference type="InterPro" id="IPR004670">
    <property type="entry name" value="NhaA"/>
</dbReference>
<keyword evidence="5 9" id="KW-1133">Transmembrane helix</keyword>
<evidence type="ECO:0000256" key="1">
    <source>
        <dbReference type="ARBA" id="ARBA00004429"/>
    </source>
</evidence>
<sequence length="386" mass="40500">MRKKVQRKVKRAVTNFFQQEASSGMTLLVCAVVAMLIANTSLGPVYERLLHTELALGPLSMSLLHWINDGLMAIFFFVIGLEIKREFLFGELKSPSATILPIAAAAGGMAVPALFFAAFNMGLPSISGWGVPMATDIAFSLGILAFAAPKAPRAVVVFLTALAIVDDLGGILVIAIFYSSALQLSLLLASLVVMALLFLACKKEISFFPLYLAGGLILWYLFLRGGIHPTIAGVILGLSIPAGTEATHAKSLLSKVEHRLTPWSAYGVMPIFALSNAGISLISSSMATFASPISLGILAGLFLGKPIGIFGMTWILIKSRIASLPHGVKLGHFLGAGMLGGIGFTMSLFIAALAFPDAGSLNTAKLAIVSASVLSGIAGALVLKRL</sequence>
<feature type="transmembrane region" description="Helical" evidence="9">
    <location>
        <begin position="366"/>
        <end position="383"/>
    </location>
</feature>
<feature type="transmembrane region" description="Helical" evidence="9">
    <location>
        <begin position="293"/>
        <end position="317"/>
    </location>
</feature>
<feature type="transmembrane region" description="Helical" evidence="9">
    <location>
        <begin position="329"/>
        <end position="354"/>
    </location>
</feature>
<feature type="transmembrane region" description="Helical" evidence="9">
    <location>
        <begin position="21"/>
        <end position="43"/>
    </location>
</feature>
<dbReference type="Pfam" id="PF06965">
    <property type="entry name" value="Na_H_antiport_1"/>
    <property type="match status" value="1"/>
</dbReference>